<evidence type="ECO:0000256" key="1">
    <source>
        <dbReference type="ARBA" id="ARBA00022491"/>
    </source>
</evidence>
<dbReference type="InterPro" id="IPR050109">
    <property type="entry name" value="HTH-type_TetR-like_transc_reg"/>
</dbReference>
<gene>
    <name evidence="7" type="ORF">NEE01_00045</name>
</gene>
<evidence type="ECO:0000313" key="8">
    <source>
        <dbReference type="Proteomes" id="UP001165565"/>
    </source>
</evidence>
<keyword evidence="2" id="KW-0805">Transcription regulation</keyword>
<dbReference type="EMBL" id="JANFAV010000001">
    <property type="protein sequence ID" value="MCW6533164.1"/>
    <property type="molecule type" value="Genomic_DNA"/>
</dbReference>
<comment type="caution">
    <text evidence="7">The sequence shown here is derived from an EMBL/GenBank/DDBJ whole genome shotgun (WGS) entry which is preliminary data.</text>
</comment>
<reference evidence="7" key="1">
    <citation type="submission" date="2022-06" db="EMBL/GenBank/DDBJ databases">
        <title>Sphingomonas sp. nov. isolated from rhizosphere soil of tomato.</title>
        <authorList>
            <person name="Dong H."/>
            <person name="Gao R."/>
        </authorList>
    </citation>
    <scope>NUCLEOTIDE SEQUENCE</scope>
    <source>
        <strain evidence="7">MMSM24</strain>
    </source>
</reference>
<proteinExistence type="predicted"/>
<dbReference type="InterPro" id="IPR009057">
    <property type="entry name" value="Homeodomain-like_sf"/>
</dbReference>
<dbReference type="InterPro" id="IPR001647">
    <property type="entry name" value="HTH_TetR"/>
</dbReference>
<evidence type="ECO:0000256" key="2">
    <source>
        <dbReference type="ARBA" id="ARBA00023015"/>
    </source>
</evidence>
<dbReference type="AlphaFoldDB" id="A0AA42CNA8"/>
<dbReference type="Proteomes" id="UP001165565">
    <property type="component" value="Unassembled WGS sequence"/>
</dbReference>
<dbReference type="GO" id="GO:0003700">
    <property type="term" value="F:DNA-binding transcription factor activity"/>
    <property type="evidence" value="ECO:0007669"/>
    <property type="project" value="TreeGrafter"/>
</dbReference>
<evidence type="ECO:0000256" key="5">
    <source>
        <dbReference type="PROSITE-ProRule" id="PRU00335"/>
    </source>
</evidence>
<feature type="domain" description="HTH tetR-type" evidence="6">
    <location>
        <begin position="17"/>
        <end position="77"/>
    </location>
</feature>
<dbReference type="Pfam" id="PF00440">
    <property type="entry name" value="TetR_N"/>
    <property type="match status" value="1"/>
</dbReference>
<accession>A0AA42CNA8</accession>
<evidence type="ECO:0000256" key="4">
    <source>
        <dbReference type="ARBA" id="ARBA00023163"/>
    </source>
</evidence>
<protein>
    <submittedName>
        <fullName evidence="7">TetR/AcrR family transcriptional regulator</fullName>
    </submittedName>
</protein>
<evidence type="ECO:0000256" key="3">
    <source>
        <dbReference type="ARBA" id="ARBA00023125"/>
    </source>
</evidence>
<dbReference type="PANTHER" id="PTHR30055">
    <property type="entry name" value="HTH-TYPE TRANSCRIPTIONAL REGULATOR RUTR"/>
    <property type="match status" value="1"/>
</dbReference>
<feature type="DNA-binding region" description="H-T-H motif" evidence="5">
    <location>
        <begin position="40"/>
        <end position="59"/>
    </location>
</feature>
<keyword evidence="8" id="KW-1185">Reference proteome</keyword>
<keyword evidence="3 5" id="KW-0238">DNA-binding</keyword>
<dbReference type="PANTHER" id="PTHR30055:SF175">
    <property type="entry name" value="HTH-TYPE TRANSCRIPTIONAL REPRESSOR KSTR2"/>
    <property type="match status" value="1"/>
</dbReference>
<dbReference type="RefSeq" id="WP_265267213.1">
    <property type="nucleotide sequence ID" value="NZ_JANFAV010000001.1"/>
</dbReference>
<evidence type="ECO:0000259" key="6">
    <source>
        <dbReference type="PROSITE" id="PS50977"/>
    </source>
</evidence>
<dbReference type="SUPFAM" id="SSF46689">
    <property type="entry name" value="Homeodomain-like"/>
    <property type="match status" value="1"/>
</dbReference>
<evidence type="ECO:0000313" key="7">
    <source>
        <dbReference type="EMBL" id="MCW6533164.1"/>
    </source>
</evidence>
<keyword evidence="1" id="KW-0678">Repressor</keyword>
<dbReference type="GO" id="GO:0000976">
    <property type="term" value="F:transcription cis-regulatory region binding"/>
    <property type="evidence" value="ECO:0007669"/>
    <property type="project" value="TreeGrafter"/>
</dbReference>
<keyword evidence="4" id="KW-0804">Transcription</keyword>
<sequence>MTMRSSAPAKRRKRPGPEVREEALTVARRLLLERGPHAVTLANVGDELGMTHANILYHFGSAAGLQMALMESMIKDLTVALDHVVESVRTDASAPRTIVDRVFDAFAIGGAGPLAAWIILSGNVEHLEPVRDAVRSLVEVIVAQTSDPDASVRVRNIVLLMAVTAFGDAVIGPHIRDMLGENDGAMRDLATRILPYFLLHAPAVP</sequence>
<organism evidence="7 8">
    <name type="scientific">Sphingomonas lycopersici</name>
    <dbReference type="NCBI Taxonomy" id="2951807"/>
    <lineage>
        <taxon>Bacteria</taxon>
        <taxon>Pseudomonadati</taxon>
        <taxon>Pseudomonadota</taxon>
        <taxon>Alphaproteobacteria</taxon>
        <taxon>Sphingomonadales</taxon>
        <taxon>Sphingomonadaceae</taxon>
        <taxon>Sphingomonas</taxon>
    </lineage>
</organism>
<dbReference type="PROSITE" id="PS50977">
    <property type="entry name" value="HTH_TETR_2"/>
    <property type="match status" value="1"/>
</dbReference>
<name>A0AA42CNA8_9SPHN</name>
<dbReference type="Gene3D" id="1.10.357.10">
    <property type="entry name" value="Tetracycline Repressor, domain 2"/>
    <property type="match status" value="1"/>
</dbReference>